<dbReference type="Pfam" id="PF01418">
    <property type="entry name" value="HTH_6"/>
    <property type="match status" value="1"/>
</dbReference>
<dbReference type="PROSITE" id="PS51071">
    <property type="entry name" value="HTH_RPIR"/>
    <property type="match status" value="1"/>
</dbReference>
<reference evidence="6 7" key="1">
    <citation type="submission" date="2016-10" db="EMBL/GenBank/DDBJ databases">
        <authorList>
            <person name="Varghese N."/>
            <person name="Submissions S."/>
        </authorList>
    </citation>
    <scope>NUCLEOTIDE SEQUENCE [LARGE SCALE GENOMIC DNA]</scope>
    <source>
        <strain evidence="6 7">IBRC-M10081</strain>
    </source>
</reference>
<evidence type="ECO:0000313" key="6">
    <source>
        <dbReference type="EMBL" id="SEW10483.1"/>
    </source>
</evidence>
<dbReference type="Gene3D" id="3.40.50.10490">
    <property type="entry name" value="Glucose-6-phosphate isomerase like protein, domain 1"/>
    <property type="match status" value="1"/>
</dbReference>
<evidence type="ECO:0000313" key="7">
    <source>
        <dbReference type="Proteomes" id="UP000243605"/>
    </source>
</evidence>
<keyword evidence="7" id="KW-1185">Reference proteome</keyword>
<dbReference type="InterPro" id="IPR036388">
    <property type="entry name" value="WH-like_DNA-bd_sf"/>
</dbReference>
<dbReference type="InterPro" id="IPR000281">
    <property type="entry name" value="HTH_RpiR"/>
</dbReference>
<dbReference type="OrthoDB" id="370421at2"/>
<dbReference type="PANTHER" id="PTHR30514">
    <property type="entry name" value="GLUCOKINASE"/>
    <property type="match status" value="1"/>
</dbReference>
<proteinExistence type="predicted"/>
<dbReference type="InterPro" id="IPR047640">
    <property type="entry name" value="RpiR-like"/>
</dbReference>
<sequence>MFSVLSQISKRLEYMTPVETRIAHYMLENPAQIIQMPVKEIAKQSQTSDAAIVRFAKRIGLNGIKELKVELAKEIHTLDDMNVSRVIDLEEDSRKVIFEKVFRNTIQALHNTERIVNRSSIKEAAAVMLKAKNTLIFGIGDSGAVGHEFEQKLHRVNVNAYFTADKYLCLTKLANFTSKDVLFVITLSGKTQEVIEVVKKAKERNITVIILTQHHASTAKRHSDIAIEITEEETNIQYMNMTSRISQLVVCDVLFFYICKSLGSEAYVNIMKTYDVMQN</sequence>
<evidence type="ECO:0000256" key="3">
    <source>
        <dbReference type="ARBA" id="ARBA00023163"/>
    </source>
</evidence>
<feature type="domain" description="SIS" evidence="5">
    <location>
        <begin position="124"/>
        <end position="264"/>
    </location>
</feature>
<keyword evidence="1" id="KW-0805">Transcription regulation</keyword>
<dbReference type="SUPFAM" id="SSF53697">
    <property type="entry name" value="SIS domain"/>
    <property type="match status" value="1"/>
</dbReference>
<dbReference type="SUPFAM" id="SSF46689">
    <property type="entry name" value="Homeodomain-like"/>
    <property type="match status" value="1"/>
</dbReference>
<dbReference type="InterPro" id="IPR046348">
    <property type="entry name" value="SIS_dom_sf"/>
</dbReference>
<dbReference type="Proteomes" id="UP000243605">
    <property type="component" value="Unassembled WGS sequence"/>
</dbReference>
<evidence type="ECO:0000259" key="5">
    <source>
        <dbReference type="PROSITE" id="PS51464"/>
    </source>
</evidence>
<gene>
    <name evidence="6" type="ORF">SAMN05192557_1608</name>
</gene>
<dbReference type="Pfam" id="PF01380">
    <property type="entry name" value="SIS"/>
    <property type="match status" value="1"/>
</dbReference>
<name>A0A662Z5Q5_9STAP</name>
<feature type="domain" description="HTH rpiR-type" evidence="4">
    <location>
        <begin position="2"/>
        <end position="78"/>
    </location>
</feature>
<keyword evidence="3" id="KW-0804">Transcription</keyword>
<dbReference type="AlphaFoldDB" id="A0A662Z5Q5"/>
<dbReference type="RefSeq" id="WP_091475558.1">
    <property type="nucleotide sequence ID" value="NZ_FOIT01000005.1"/>
</dbReference>
<evidence type="ECO:0000256" key="1">
    <source>
        <dbReference type="ARBA" id="ARBA00023015"/>
    </source>
</evidence>
<evidence type="ECO:0000259" key="4">
    <source>
        <dbReference type="PROSITE" id="PS51071"/>
    </source>
</evidence>
<keyword evidence="2" id="KW-0238">DNA-binding</keyword>
<organism evidence="6 7">
    <name type="scientific">Aliicoccus persicus</name>
    <dbReference type="NCBI Taxonomy" id="930138"/>
    <lineage>
        <taxon>Bacteria</taxon>
        <taxon>Bacillati</taxon>
        <taxon>Bacillota</taxon>
        <taxon>Bacilli</taxon>
        <taxon>Bacillales</taxon>
        <taxon>Staphylococcaceae</taxon>
        <taxon>Aliicoccus</taxon>
    </lineage>
</organism>
<dbReference type="EMBL" id="FOIT01000005">
    <property type="protein sequence ID" value="SEW10483.1"/>
    <property type="molecule type" value="Genomic_DNA"/>
</dbReference>
<protein>
    <submittedName>
        <fullName evidence="6">Transcriptional regulator, RpiR family</fullName>
    </submittedName>
</protein>
<dbReference type="InterPro" id="IPR001347">
    <property type="entry name" value="SIS_dom"/>
</dbReference>
<dbReference type="GO" id="GO:0003700">
    <property type="term" value="F:DNA-binding transcription factor activity"/>
    <property type="evidence" value="ECO:0007669"/>
    <property type="project" value="InterPro"/>
</dbReference>
<dbReference type="InterPro" id="IPR009057">
    <property type="entry name" value="Homeodomain-like_sf"/>
</dbReference>
<dbReference type="GO" id="GO:1901135">
    <property type="term" value="P:carbohydrate derivative metabolic process"/>
    <property type="evidence" value="ECO:0007669"/>
    <property type="project" value="InterPro"/>
</dbReference>
<dbReference type="GO" id="GO:0097367">
    <property type="term" value="F:carbohydrate derivative binding"/>
    <property type="evidence" value="ECO:0007669"/>
    <property type="project" value="InterPro"/>
</dbReference>
<dbReference type="PANTHER" id="PTHR30514:SF1">
    <property type="entry name" value="HTH-TYPE TRANSCRIPTIONAL REGULATOR HEXR-RELATED"/>
    <property type="match status" value="1"/>
</dbReference>
<dbReference type="GO" id="GO:0003677">
    <property type="term" value="F:DNA binding"/>
    <property type="evidence" value="ECO:0007669"/>
    <property type="project" value="UniProtKB-KW"/>
</dbReference>
<dbReference type="CDD" id="cd05013">
    <property type="entry name" value="SIS_RpiR"/>
    <property type="match status" value="1"/>
</dbReference>
<dbReference type="PROSITE" id="PS51464">
    <property type="entry name" value="SIS"/>
    <property type="match status" value="1"/>
</dbReference>
<dbReference type="InterPro" id="IPR035472">
    <property type="entry name" value="RpiR-like_SIS"/>
</dbReference>
<accession>A0A662Z5Q5</accession>
<evidence type="ECO:0000256" key="2">
    <source>
        <dbReference type="ARBA" id="ARBA00023125"/>
    </source>
</evidence>
<dbReference type="Gene3D" id="1.10.10.10">
    <property type="entry name" value="Winged helix-like DNA-binding domain superfamily/Winged helix DNA-binding domain"/>
    <property type="match status" value="1"/>
</dbReference>